<feature type="domain" description="ASCH" evidence="1">
    <location>
        <begin position="8"/>
        <end position="113"/>
    </location>
</feature>
<evidence type="ECO:0000313" key="2">
    <source>
        <dbReference type="EMBL" id="MBB4921534.1"/>
    </source>
</evidence>
<dbReference type="RefSeq" id="WP_184933849.1">
    <property type="nucleotide sequence ID" value="NZ_JACHJV010000001.1"/>
</dbReference>
<name>A0A7W7QXI4_KITKI</name>
<evidence type="ECO:0000259" key="1">
    <source>
        <dbReference type="SMART" id="SM01022"/>
    </source>
</evidence>
<organism evidence="2 3">
    <name type="scientific">Kitasatospora kifunensis</name>
    <name type="common">Streptomyces kifunensis</name>
    <dbReference type="NCBI Taxonomy" id="58351"/>
    <lineage>
        <taxon>Bacteria</taxon>
        <taxon>Bacillati</taxon>
        <taxon>Actinomycetota</taxon>
        <taxon>Actinomycetes</taxon>
        <taxon>Kitasatosporales</taxon>
        <taxon>Streptomycetaceae</taxon>
        <taxon>Kitasatospora</taxon>
    </lineage>
</organism>
<keyword evidence="3" id="KW-1185">Reference proteome</keyword>
<proteinExistence type="predicted"/>
<dbReference type="SUPFAM" id="SSF88697">
    <property type="entry name" value="PUA domain-like"/>
    <property type="match status" value="1"/>
</dbReference>
<dbReference type="PANTHER" id="PTHR34204:SF2">
    <property type="entry name" value="RNA-BINDING ASCH DOMAIN PROTEIN"/>
    <property type="match status" value="1"/>
</dbReference>
<reference evidence="2 3" key="1">
    <citation type="submission" date="2020-08" db="EMBL/GenBank/DDBJ databases">
        <title>Sequencing the genomes of 1000 actinobacteria strains.</title>
        <authorList>
            <person name="Klenk H.-P."/>
        </authorList>
    </citation>
    <scope>NUCLEOTIDE SEQUENCE [LARGE SCALE GENOMIC DNA]</scope>
    <source>
        <strain evidence="2 3">DSM 41654</strain>
    </source>
</reference>
<dbReference type="Pfam" id="PF04266">
    <property type="entry name" value="ASCH"/>
    <property type="match status" value="1"/>
</dbReference>
<evidence type="ECO:0000313" key="3">
    <source>
        <dbReference type="Proteomes" id="UP000540506"/>
    </source>
</evidence>
<comment type="caution">
    <text evidence="2">The sequence shown here is derived from an EMBL/GenBank/DDBJ whole genome shotgun (WGS) entry which is preliminary data.</text>
</comment>
<dbReference type="PANTHER" id="PTHR34204">
    <property type="entry name" value="RNA-BINDING ASCH DOMAIN PROTEIN"/>
    <property type="match status" value="1"/>
</dbReference>
<dbReference type="InterPro" id="IPR015947">
    <property type="entry name" value="PUA-like_sf"/>
</dbReference>
<dbReference type="SMART" id="SM01022">
    <property type="entry name" value="ASCH"/>
    <property type="match status" value="1"/>
</dbReference>
<dbReference type="InterPro" id="IPR007374">
    <property type="entry name" value="ASCH_domain"/>
</dbReference>
<dbReference type="Proteomes" id="UP000540506">
    <property type="component" value="Unassembled WGS sequence"/>
</dbReference>
<sequence>MPDQERVIHIRQPYFDLIQAGTKTIEVRVGYPGMRKIQTGETLVFTSGDTTCRTKVVKVSEYSSFEEMLDTEDNHAIGSEGMTRDELLAVCRDIYPPEKEKLGVLAIHIELVRP</sequence>
<accession>A0A7W7QXI4</accession>
<gene>
    <name evidence="2" type="ORF">FHR34_000527</name>
</gene>
<dbReference type="AlphaFoldDB" id="A0A7W7QXI4"/>
<dbReference type="EMBL" id="JACHJV010000001">
    <property type="protein sequence ID" value="MBB4921534.1"/>
    <property type="molecule type" value="Genomic_DNA"/>
</dbReference>
<protein>
    <submittedName>
        <fullName evidence="2">ASC-1-like (ASCH) protein</fullName>
    </submittedName>
</protein>
<dbReference type="Gene3D" id="2.30.130.30">
    <property type="entry name" value="Hypothetical protein"/>
    <property type="match status" value="1"/>
</dbReference>